<dbReference type="CDD" id="cd00430">
    <property type="entry name" value="PLPDE_III_AR"/>
    <property type="match status" value="1"/>
</dbReference>
<keyword evidence="7" id="KW-1185">Reference proteome</keyword>
<evidence type="ECO:0000256" key="3">
    <source>
        <dbReference type="ARBA" id="ARBA00023235"/>
    </source>
</evidence>
<dbReference type="GO" id="GO:0008784">
    <property type="term" value="F:alanine racemase activity"/>
    <property type="evidence" value="ECO:0007669"/>
    <property type="project" value="UniProtKB-EC"/>
</dbReference>
<dbReference type="SUPFAM" id="SSF50621">
    <property type="entry name" value="Alanine racemase C-terminal domain-like"/>
    <property type="match status" value="1"/>
</dbReference>
<organism evidence="6 7">
    <name type="scientific">Nonomuraea insulae</name>
    <dbReference type="NCBI Taxonomy" id="1616787"/>
    <lineage>
        <taxon>Bacteria</taxon>
        <taxon>Bacillati</taxon>
        <taxon>Actinomycetota</taxon>
        <taxon>Actinomycetes</taxon>
        <taxon>Streptosporangiales</taxon>
        <taxon>Streptosporangiaceae</taxon>
        <taxon>Nonomuraea</taxon>
    </lineage>
</organism>
<dbReference type="EMBL" id="JBHSPA010000045">
    <property type="protein sequence ID" value="MFC5829500.1"/>
    <property type="molecule type" value="Genomic_DNA"/>
</dbReference>
<feature type="modified residue" description="N6-(pyridoxal phosphate)lysine" evidence="4">
    <location>
        <position position="35"/>
    </location>
</feature>
<evidence type="ECO:0000256" key="1">
    <source>
        <dbReference type="ARBA" id="ARBA00001933"/>
    </source>
</evidence>
<dbReference type="SMART" id="SM01005">
    <property type="entry name" value="Ala_racemase_C"/>
    <property type="match status" value="1"/>
</dbReference>
<feature type="domain" description="Alanine racemase C-terminal" evidence="5">
    <location>
        <begin position="239"/>
        <end position="363"/>
    </location>
</feature>
<dbReference type="Gene3D" id="2.40.37.10">
    <property type="entry name" value="Lyase, Ornithine Decarboxylase, Chain A, domain 1"/>
    <property type="match status" value="1"/>
</dbReference>
<name>A0ABW1CWY9_9ACTN</name>
<dbReference type="RefSeq" id="WP_379518981.1">
    <property type="nucleotide sequence ID" value="NZ_JBHSPA010000045.1"/>
</dbReference>
<dbReference type="Gene3D" id="3.20.20.10">
    <property type="entry name" value="Alanine racemase"/>
    <property type="match status" value="1"/>
</dbReference>
<dbReference type="Pfam" id="PF00842">
    <property type="entry name" value="Ala_racemase_C"/>
    <property type="match status" value="1"/>
</dbReference>
<evidence type="ECO:0000256" key="2">
    <source>
        <dbReference type="ARBA" id="ARBA00022898"/>
    </source>
</evidence>
<dbReference type="PRINTS" id="PR00992">
    <property type="entry name" value="ALARACEMASE"/>
</dbReference>
<protein>
    <recommendedName>
        <fullName evidence="4">Alanine racemase</fullName>
        <ecNumber evidence="4">5.1.1.1</ecNumber>
    </recommendedName>
</protein>
<feature type="active site" description="Proton acceptor; specific for D-alanine" evidence="4">
    <location>
        <position position="35"/>
    </location>
</feature>
<keyword evidence="2 4" id="KW-0663">Pyridoxal phosphate</keyword>
<keyword evidence="3 4" id="KW-0413">Isomerase</keyword>
<dbReference type="Pfam" id="PF01168">
    <property type="entry name" value="Ala_racemase_N"/>
    <property type="match status" value="1"/>
</dbReference>
<evidence type="ECO:0000256" key="4">
    <source>
        <dbReference type="HAMAP-Rule" id="MF_01201"/>
    </source>
</evidence>
<evidence type="ECO:0000313" key="6">
    <source>
        <dbReference type="EMBL" id="MFC5829500.1"/>
    </source>
</evidence>
<dbReference type="NCBIfam" id="TIGR00492">
    <property type="entry name" value="alr"/>
    <property type="match status" value="1"/>
</dbReference>
<dbReference type="PROSITE" id="PS00395">
    <property type="entry name" value="ALANINE_RACEMASE"/>
    <property type="match status" value="1"/>
</dbReference>
<dbReference type="InterPro" id="IPR009006">
    <property type="entry name" value="Ala_racemase/Decarboxylase_C"/>
</dbReference>
<dbReference type="InterPro" id="IPR011079">
    <property type="entry name" value="Ala_racemase_C"/>
</dbReference>
<feature type="binding site" evidence="4">
    <location>
        <position position="133"/>
    </location>
    <ligand>
        <name>substrate</name>
    </ligand>
</feature>
<dbReference type="Proteomes" id="UP001596058">
    <property type="component" value="Unassembled WGS sequence"/>
</dbReference>
<dbReference type="InterPro" id="IPR020622">
    <property type="entry name" value="Ala_racemase_pyridoxalP-BS"/>
</dbReference>
<comment type="catalytic activity">
    <reaction evidence="4">
        <text>L-alanine = D-alanine</text>
        <dbReference type="Rhea" id="RHEA:20249"/>
        <dbReference type="ChEBI" id="CHEBI:57416"/>
        <dbReference type="ChEBI" id="CHEBI:57972"/>
        <dbReference type="EC" id="5.1.1.1"/>
    </reaction>
</comment>
<comment type="caution">
    <text evidence="6">The sequence shown here is derived from an EMBL/GenBank/DDBJ whole genome shotgun (WGS) entry which is preliminary data.</text>
</comment>
<dbReference type="InterPro" id="IPR029066">
    <property type="entry name" value="PLP-binding_barrel"/>
</dbReference>
<comment type="similarity">
    <text evidence="4">Belongs to the alanine racemase family.</text>
</comment>
<comment type="cofactor">
    <cofactor evidence="1 4">
        <name>pyridoxal 5'-phosphate</name>
        <dbReference type="ChEBI" id="CHEBI:597326"/>
    </cofactor>
</comment>
<gene>
    <name evidence="6" type="primary">alr</name>
    <name evidence="6" type="ORF">ACFPZ3_37040</name>
</gene>
<feature type="active site" description="Proton acceptor; specific for L-alanine" evidence="4">
    <location>
        <position position="260"/>
    </location>
</feature>
<comment type="function">
    <text evidence="4">Catalyzes the interconversion of L-alanine and D-alanine. May also act on other amino acids.</text>
</comment>
<dbReference type="PANTHER" id="PTHR30511:SF0">
    <property type="entry name" value="ALANINE RACEMASE, CATABOLIC-RELATED"/>
    <property type="match status" value="1"/>
</dbReference>
<proteinExistence type="inferred from homology"/>
<evidence type="ECO:0000313" key="7">
    <source>
        <dbReference type="Proteomes" id="UP001596058"/>
    </source>
</evidence>
<dbReference type="HAMAP" id="MF_01201">
    <property type="entry name" value="Ala_racemase"/>
    <property type="match status" value="1"/>
</dbReference>
<feature type="binding site" evidence="4">
    <location>
        <position position="308"/>
    </location>
    <ligand>
        <name>substrate</name>
    </ligand>
</feature>
<sequence length="374" mass="39632">MERLRVHLNEAALRDNLRTIRRLTGPEPAVMGVVKANAYGHGLITASKLLIRHGVQQLAVATLDEACHLRDAGLLLPITILAPTPADGAREVVARRLRASLSDLATAWDLHRAAVRHGQRVPVHIEIDTGLGRYGWPPATAEIERLAALDRLVVAGVYTHLNGSGHAELVDQLRVFEHAYARIVTALGHRPARHALASTALAAGLHDRTRWEIVRPGALLYGLAPRDKSVPAPAGLRPGLSLTSYIQLLRSLPAGASIGYGGAYRTSAPTLIAVVPAGFADGIPRQLAGTGRVLIRGHDAPIIGSVGMSHLTVDVTGIPQVTVGDTVTLIGGSIDVQEWADLAGTVNTDVLTRIAPALPRTVIPTPHARGERSA</sequence>
<evidence type="ECO:0000259" key="5">
    <source>
        <dbReference type="SMART" id="SM01005"/>
    </source>
</evidence>
<reference evidence="7" key="1">
    <citation type="journal article" date="2019" name="Int. J. Syst. Evol. Microbiol.">
        <title>The Global Catalogue of Microorganisms (GCM) 10K type strain sequencing project: providing services to taxonomists for standard genome sequencing and annotation.</title>
        <authorList>
            <consortium name="The Broad Institute Genomics Platform"/>
            <consortium name="The Broad Institute Genome Sequencing Center for Infectious Disease"/>
            <person name="Wu L."/>
            <person name="Ma J."/>
        </authorList>
    </citation>
    <scope>NUCLEOTIDE SEQUENCE [LARGE SCALE GENOMIC DNA]</scope>
    <source>
        <strain evidence="7">CCUG 53903</strain>
    </source>
</reference>
<dbReference type="PANTHER" id="PTHR30511">
    <property type="entry name" value="ALANINE RACEMASE"/>
    <property type="match status" value="1"/>
</dbReference>
<dbReference type="EC" id="5.1.1.1" evidence="4"/>
<accession>A0ABW1CWY9</accession>
<dbReference type="InterPro" id="IPR000821">
    <property type="entry name" value="Ala_racemase"/>
</dbReference>
<dbReference type="InterPro" id="IPR001608">
    <property type="entry name" value="Ala_racemase_N"/>
</dbReference>
<comment type="pathway">
    <text evidence="4">Amino-acid biosynthesis; D-alanine biosynthesis; D-alanine from L-alanine: step 1/1.</text>
</comment>
<dbReference type="SUPFAM" id="SSF51419">
    <property type="entry name" value="PLP-binding barrel"/>
    <property type="match status" value="1"/>
</dbReference>